<protein>
    <recommendedName>
        <fullName evidence="5">C1q domain-containing protein</fullName>
    </recommendedName>
</protein>
<dbReference type="Pfam" id="PF00386">
    <property type="entry name" value="C1q"/>
    <property type="match status" value="1"/>
</dbReference>
<dbReference type="PRINTS" id="PR00007">
    <property type="entry name" value="COMPLEMNTC1Q"/>
</dbReference>
<organism evidence="6 7">
    <name type="scientific">Pygocentrus nattereri</name>
    <name type="common">Red-bellied piranha</name>
    <dbReference type="NCBI Taxonomy" id="42514"/>
    <lineage>
        <taxon>Eukaryota</taxon>
        <taxon>Metazoa</taxon>
        <taxon>Chordata</taxon>
        <taxon>Craniata</taxon>
        <taxon>Vertebrata</taxon>
        <taxon>Euteleostomi</taxon>
        <taxon>Actinopterygii</taxon>
        <taxon>Neopterygii</taxon>
        <taxon>Teleostei</taxon>
        <taxon>Ostariophysi</taxon>
        <taxon>Characiformes</taxon>
        <taxon>Characoidei</taxon>
        <taxon>Pygocentrus</taxon>
    </lineage>
</organism>
<dbReference type="Ensembl" id="ENSPNAT00000026330.2">
    <property type="protein sequence ID" value="ENSPNAP00000017514.2"/>
    <property type="gene ID" value="ENSPNAG00000037807.1"/>
</dbReference>
<dbReference type="GO" id="GO:0005581">
    <property type="term" value="C:collagen trimer"/>
    <property type="evidence" value="ECO:0007669"/>
    <property type="project" value="UniProtKB-KW"/>
</dbReference>
<feature type="chain" id="PRO_5044589694" description="C1q domain-containing protein" evidence="4">
    <location>
        <begin position="21"/>
        <end position="203"/>
    </location>
</feature>
<keyword evidence="4" id="KW-0732">Signal</keyword>
<reference evidence="6" key="2">
    <citation type="submission" date="2025-05" db="UniProtKB">
        <authorList>
            <consortium name="Ensembl"/>
        </authorList>
    </citation>
    <scope>IDENTIFICATION</scope>
</reference>
<reference evidence="6 7" key="1">
    <citation type="submission" date="2020-10" db="EMBL/GenBank/DDBJ databases">
        <title>Pygocentrus nattereri (red-bellied piranha) genome, fPygNat1, primary haplotype.</title>
        <authorList>
            <person name="Myers G."/>
            <person name="Meyer A."/>
            <person name="Karagic N."/>
            <person name="Pippel M."/>
            <person name="Winkler S."/>
            <person name="Tracey A."/>
            <person name="Wood J."/>
            <person name="Formenti G."/>
            <person name="Howe K."/>
            <person name="Fedrigo O."/>
            <person name="Jarvis E.D."/>
        </authorList>
    </citation>
    <scope>NUCLEOTIDE SEQUENCE [LARGE SCALE GENOMIC DNA]</scope>
</reference>
<dbReference type="Proteomes" id="UP001501920">
    <property type="component" value="Chromosome 18"/>
</dbReference>
<evidence type="ECO:0000313" key="7">
    <source>
        <dbReference type="Proteomes" id="UP001501920"/>
    </source>
</evidence>
<proteinExistence type="predicted"/>
<evidence type="ECO:0000256" key="3">
    <source>
        <dbReference type="ARBA" id="ARBA00022530"/>
    </source>
</evidence>
<dbReference type="PROSITE" id="PS50871">
    <property type="entry name" value="C1Q"/>
    <property type="match status" value="1"/>
</dbReference>
<accession>A0A3B4D3Q3</accession>
<keyword evidence="7" id="KW-1185">Reference proteome</keyword>
<sequence length="203" mass="22685">MRVSVVLLLLCLSSVHLHRAVDQLVVGDEQTEFTQSQIEELKKQYAGLEGSVDSTELSAEEPGEENSRRRKVAFSYASGLNGNFGPHSSDITVVFRKKITDVGKAFSPVTGVFTAPLRGVYYFRFNLLGHSSSHRLATCLYKNHEKILDVTKYPRGKYTYAVGGATLLLQKGDHVYVVLRQQSQVYDNSDNHCTFSGFLLFPM</sequence>
<dbReference type="InterPro" id="IPR001073">
    <property type="entry name" value="C1q_dom"/>
</dbReference>
<dbReference type="SUPFAM" id="SSF49842">
    <property type="entry name" value="TNF-like"/>
    <property type="match status" value="1"/>
</dbReference>
<comment type="subcellular location">
    <subcellularLocation>
        <location evidence="1">Secreted</location>
        <location evidence="1">Extracellular space</location>
        <location evidence="1">Extracellular matrix</location>
    </subcellularLocation>
</comment>
<dbReference type="PANTHER" id="PTHR15427">
    <property type="entry name" value="EMILIN ELASTIN MICROFIBRIL INTERFACE-LOCATED PROTEIN ELASTIN MICROFIBRIL INTERFACER"/>
    <property type="match status" value="1"/>
</dbReference>
<accession>A0A3B4EF27</accession>
<dbReference type="InterPro" id="IPR050392">
    <property type="entry name" value="Collagen/C1q_domain"/>
</dbReference>
<dbReference type="InterPro" id="IPR008983">
    <property type="entry name" value="Tumour_necrosis_fac-like_dom"/>
</dbReference>
<name>A0A3B4D3Q3_PYGNA</name>
<feature type="domain" description="C1q" evidence="5">
    <location>
        <begin position="67"/>
        <end position="203"/>
    </location>
</feature>
<dbReference type="SMART" id="SM00110">
    <property type="entry name" value="C1Q"/>
    <property type="match status" value="1"/>
</dbReference>
<evidence type="ECO:0000313" key="6">
    <source>
        <dbReference type="Ensembl" id="ENSPNAP00000017514.2"/>
    </source>
</evidence>
<feature type="signal peptide" evidence="4">
    <location>
        <begin position="1"/>
        <end position="20"/>
    </location>
</feature>
<evidence type="ECO:0000259" key="5">
    <source>
        <dbReference type="PROSITE" id="PS50871"/>
    </source>
</evidence>
<dbReference type="Ensembl" id="ENSPNAT00000026264.2">
    <property type="protein sequence ID" value="ENSPNAP00000034440.2"/>
    <property type="gene ID" value="ENSPNAG00000037807.1"/>
</dbReference>
<dbReference type="Gene3D" id="2.60.120.40">
    <property type="match status" value="1"/>
</dbReference>
<evidence type="ECO:0000256" key="1">
    <source>
        <dbReference type="ARBA" id="ARBA00004498"/>
    </source>
</evidence>
<dbReference type="AlphaFoldDB" id="A0A3B4D3Q3"/>
<gene>
    <name evidence="6" type="primary">CBLN4</name>
</gene>
<keyword evidence="3" id="KW-0272">Extracellular matrix</keyword>
<dbReference type="PANTHER" id="PTHR15427:SF33">
    <property type="entry name" value="COLLAGEN IV NC1 DOMAIN-CONTAINING PROTEIN"/>
    <property type="match status" value="1"/>
</dbReference>
<evidence type="ECO:0000256" key="2">
    <source>
        <dbReference type="ARBA" id="ARBA00022525"/>
    </source>
</evidence>
<evidence type="ECO:0000256" key="4">
    <source>
        <dbReference type="SAM" id="SignalP"/>
    </source>
</evidence>
<dbReference type="GeneTree" id="ENSGT00940000163520"/>
<keyword evidence="2" id="KW-0964">Secreted</keyword>